<protein>
    <submittedName>
        <fullName evidence="1">Uncharacterized protein</fullName>
    </submittedName>
</protein>
<accession>A0AAN9EEK1</accession>
<keyword evidence="2" id="KW-1185">Reference proteome</keyword>
<proteinExistence type="predicted"/>
<sequence>MRNLQNLQGPLRSLNVSKFHDIDKIEAVCRDNLIRDQAELATDPLNLNFQKAEKEANQEWLKVSEAAILFIRQKAKGHWLKDGDQDSSFFHAAIKMRRYRNRILSIRDEFGNIHSDEDAIGSVFLDYYKNLLNGSA</sequence>
<dbReference type="Proteomes" id="UP001372338">
    <property type="component" value="Unassembled WGS sequence"/>
</dbReference>
<dbReference type="AlphaFoldDB" id="A0AAN9EEK1"/>
<dbReference type="EMBL" id="JAYWIO010000006">
    <property type="protein sequence ID" value="KAK7255793.1"/>
    <property type="molecule type" value="Genomic_DNA"/>
</dbReference>
<gene>
    <name evidence="1" type="ORF">RIF29_29213</name>
</gene>
<reference evidence="1 2" key="1">
    <citation type="submission" date="2024-01" db="EMBL/GenBank/DDBJ databases">
        <title>The genomes of 5 underutilized Papilionoideae crops provide insights into root nodulation and disease resistanc.</title>
        <authorList>
            <person name="Yuan L."/>
        </authorList>
    </citation>
    <scope>NUCLEOTIDE SEQUENCE [LARGE SCALE GENOMIC DNA]</scope>
    <source>
        <strain evidence="1">ZHUSHIDOU_FW_LH</strain>
        <tissue evidence="1">Leaf</tissue>
    </source>
</reference>
<name>A0AAN9EEK1_CROPI</name>
<evidence type="ECO:0000313" key="2">
    <source>
        <dbReference type="Proteomes" id="UP001372338"/>
    </source>
</evidence>
<organism evidence="1 2">
    <name type="scientific">Crotalaria pallida</name>
    <name type="common">Smooth rattlebox</name>
    <name type="synonym">Crotalaria striata</name>
    <dbReference type="NCBI Taxonomy" id="3830"/>
    <lineage>
        <taxon>Eukaryota</taxon>
        <taxon>Viridiplantae</taxon>
        <taxon>Streptophyta</taxon>
        <taxon>Embryophyta</taxon>
        <taxon>Tracheophyta</taxon>
        <taxon>Spermatophyta</taxon>
        <taxon>Magnoliopsida</taxon>
        <taxon>eudicotyledons</taxon>
        <taxon>Gunneridae</taxon>
        <taxon>Pentapetalae</taxon>
        <taxon>rosids</taxon>
        <taxon>fabids</taxon>
        <taxon>Fabales</taxon>
        <taxon>Fabaceae</taxon>
        <taxon>Papilionoideae</taxon>
        <taxon>50 kb inversion clade</taxon>
        <taxon>genistoids sensu lato</taxon>
        <taxon>core genistoids</taxon>
        <taxon>Crotalarieae</taxon>
        <taxon>Crotalaria</taxon>
    </lineage>
</organism>
<comment type="caution">
    <text evidence="1">The sequence shown here is derived from an EMBL/GenBank/DDBJ whole genome shotgun (WGS) entry which is preliminary data.</text>
</comment>
<evidence type="ECO:0000313" key="1">
    <source>
        <dbReference type="EMBL" id="KAK7255793.1"/>
    </source>
</evidence>